<dbReference type="Proteomes" id="UP000703590">
    <property type="component" value="Unassembled WGS sequence"/>
</dbReference>
<name>A0ABS2WTG6_9BACT</name>
<keyword evidence="1" id="KW-0732">Signal</keyword>
<evidence type="ECO:0000313" key="3">
    <source>
        <dbReference type="Proteomes" id="UP000703590"/>
    </source>
</evidence>
<protein>
    <recommendedName>
        <fullName evidence="4">Outer membrane beta-barrel protein</fullName>
    </recommendedName>
</protein>
<keyword evidence="3" id="KW-1185">Reference proteome</keyword>
<evidence type="ECO:0000256" key="1">
    <source>
        <dbReference type="SAM" id="SignalP"/>
    </source>
</evidence>
<dbReference type="RefSeq" id="WP_205459509.1">
    <property type="nucleotide sequence ID" value="NZ_JAFHKK010000020.1"/>
</dbReference>
<evidence type="ECO:0000313" key="2">
    <source>
        <dbReference type="EMBL" id="MBN2964961.1"/>
    </source>
</evidence>
<evidence type="ECO:0008006" key="4">
    <source>
        <dbReference type="Google" id="ProtNLM"/>
    </source>
</evidence>
<feature type="signal peptide" evidence="1">
    <location>
        <begin position="1"/>
        <end position="21"/>
    </location>
</feature>
<reference evidence="2" key="2">
    <citation type="submission" date="2021-02" db="EMBL/GenBank/DDBJ databases">
        <authorList>
            <person name="Merkel A.Y."/>
        </authorList>
    </citation>
    <scope>NUCLEOTIDE SEQUENCE</scope>
    <source>
        <strain evidence="2">T05b</strain>
    </source>
</reference>
<reference evidence="2" key="1">
    <citation type="submission" date="2021-02" db="EMBL/GenBank/DDBJ databases">
        <title>Sulfurospirillum tamanensis sp. nov.</title>
        <authorList>
            <person name="Frolova A."/>
            <person name="Merkel A."/>
            <person name="Slobodkin A."/>
        </authorList>
    </citation>
    <scope>NUCLEOTIDE SEQUENCE</scope>
    <source>
        <strain evidence="2">T05b</strain>
    </source>
</reference>
<dbReference type="EMBL" id="JAFHKK010000020">
    <property type="protein sequence ID" value="MBN2964961.1"/>
    <property type="molecule type" value="Genomic_DNA"/>
</dbReference>
<feature type="chain" id="PRO_5046188384" description="Outer membrane beta-barrel protein" evidence="1">
    <location>
        <begin position="22"/>
        <end position="522"/>
    </location>
</feature>
<proteinExistence type="predicted"/>
<gene>
    <name evidence="2" type="ORF">JWV37_09235</name>
</gene>
<organism evidence="2 3">
    <name type="scientific">Sulfurospirillum tamanense</name>
    <dbReference type="NCBI Taxonomy" id="2813362"/>
    <lineage>
        <taxon>Bacteria</taxon>
        <taxon>Pseudomonadati</taxon>
        <taxon>Campylobacterota</taxon>
        <taxon>Epsilonproteobacteria</taxon>
        <taxon>Campylobacterales</taxon>
        <taxon>Sulfurospirillaceae</taxon>
        <taxon>Sulfurospirillum</taxon>
    </lineage>
</organism>
<accession>A0ABS2WTG6</accession>
<sequence>MRVISPLIPPLVLLSLSSLSASETVYRFTNDFYIQHNEITGNSPSSSMLTEGFVYHNLFTLYTKGQFEDIDYTLNAGLKLTDDRRKDVKKASLITLAGHIQKGAHQLHLGDFFKSYSKYSLNTSLKGAAYTYTTEQKDTFEVVYGLAYPRWDNFWDNEVDSTEREVLGVRFNKNLSDALSIGIDAVATDDSNSVVTGIPLYETKLYTINSTYRPIPGLKLYGEYSYSDNETQTATATTKRNGTAIFLQAVGNKKPSRVQLEYERISPDFKTVTGSATPDREKFKATWRYMMTDTITMNTGLLWFRDNLDGDKTNTTHTYRPNLGFTFKQVFDRRYAVVDVNYKYNHIDKKTSVTKDSVYDLNYRDRFGIVHSDMQVSYTDYHTNNNTRNQEEWRFNSTFNTRHSYKDLVLKPSIIFGTWDVNDELSNGDNTYTQAALGFGVDIPKHKIATNLRVGKNRSKRDAGDDLDKVFGSFDAHWNMGDRGQFKRIMVYLRAHINDLSYTTSANDYQERSVTLGLRMTF</sequence>
<comment type="caution">
    <text evidence="2">The sequence shown here is derived from an EMBL/GenBank/DDBJ whole genome shotgun (WGS) entry which is preliminary data.</text>
</comment>